<evidence type="ECO:0000313" key="1">
    <source>
        <dbReference type="EMBL" id="KAG1359377.1"/>
    </source>
</evidence>
<dbReference type="Proteomes" id="UP000797356">
    <property type="component" value="Chromosome 8"/>
</dbReference>
<reference evidence="1" key="1">
    <citation type="journal article" date="2017" name="Gigascience">
        <title>The genome draft of coconut (Cocos nucifera).</title>
        <authorList>
            <person name="Xiao Y."/>
            <person name="Xu P."/>
            <person name="Fan H."/>
            <person name="Baudouin L."/>
            <person name="Xia W."/>
            <person name="Bocs S."/>
            <person name="Xu J."/>
            <person name="Li Q."/>
            <person name="Guo A."/>
            <person name="Zhou L."/>
            <person name="Li J."/>
            <person name="Wu Y."/>
            <person name="Ma Z."/>
            <person name="Armero A."/>
            <person name="Issali A.E."/>
            <person name="Liu N."/>
            <person name="Peng M."/>
            <person name="Yang Y."/>
        </authorList>
    </citation>
    <scope>NUCLEOTIDE SEQUENCE</scope>
    <source>
        <tissue evidence="1">Spear leaf of Hainan Tall coconut</tissue>
    </source>
</reference>
<proteinExistence type="predicted"/>
<accession>A0A8K0IIQ0</accession>
<reference evidence="1" key="2">
    <citation type="submission" date="2019-07" db="EMBL/GenBank/DDBJ databases">
        <authorList>
            <person name="Yang Y."/>
            <person name="Bocs S."/>
            <person name="Baudouin L."/>
        </authorList>
    </citation>
    <scope>NUCLEOTIDE SEQUENCE</scope>
    <source>
        <tissue evidence="1">Spear leaf of Hainan Tall coconut</tissue>
    </source>
</reference>
<dbReference type="PANTHER" id="PTHR35282">
    <property type="entry name" value="F5D14.24 PROTEIN"/>
    <property type="match status" value="1"/>
</dbReference>
<gene>
    <name evidence="1" type="ORF">COCNU_08G008230</name>
</gene>
<keyword evidence="2" id="KW-1185">Reference proteome</keyword>
<dbReference type="InterPro" id="IPR049198">
    <property type="entry name" value="DUF6865"/>
</dbReference>
<protein>
    <submittedName>
        <fullName evidence="1">Uncharacterized protein</fullName>
    </submittedName>
</protein>
<sequence length="83" mass="9069">MDIASEKVISLELARESLMAISQCIPDMILPSNLLPEKSAITDVSDRKDCSGAEDYRSKLISISYIQAPDVQPSPPYVENPSS</sequence>
<dbReference type="PANTHER" id="PTHR35282:SF2">
    <property type="entry name" value="F5D14.24 PROTEIN"/>
    <property type="match status" value="1"/>
</dbReference>
<dbReference type="Pfam" id="PF21737">
    <property type="entry name" value="DUF6865"/>
    <property type="match status" value="1"/>
</dbReference>
<comment type="caution">
    <text evidence="1">The sequence shown here is derived from an EMBL/GenBank/DDBJ whole genome shotgun (WGS) entry which is preliminary data.</text>
</comment>
<name>A0A8K0IIQ0_COCNU</name>
<dbReference type="OrthoDB" id="632588at2759"/>
<evidence type="ECO:0000313" key="2">
    <source>
        <dbReference type="Proteomes" id="UP000797356"/>
    </source>
</evidence>
<organism evidence="1 2">
    <name type="scientific">Cocos nucifera</name>
    <name type="common">Coconut palm</name>
    <dbReference type="NCBI Taxonomy" id="13894"/>
    <lineage>
        <taxon>Eukaryota</taxon>
        <taxon>Viridiplantae</taxon>
        <taxon>Streptophyta</taxon>
        <taxon>Embryophyta</taxon>
        <taxon>Tracheophyta</taxon>
        <taxon>Spermatophyta</taxon>
        <taxon>Magnoliopsida</taxon>
        <taxon>Liliopsida</taxon>
        <taxon>Arecaceae</taxon>
        <taxon>Arecoideae</taxon>
        <taxon>Cocoseae</taxon>
        <taxon>Attaleinae</taxon>
        <taxon>Cocos</taxon>
    </lineage>
</organism>
<dbReference type="AlphaFoldDB" id="A0A8K0IIQ0"/>
<dbReference type="EMBL" id="CM017879">
    <property type="protein sequence ID" value="KAG1359377.1"/>
    <property type="molecule type" value="Genomic_DNA"/>
</dbReference>